<protein>
    <submittedName>
        <fullName evidence="1">Uncharacterized protein</fullName>
    </submittedName>
</protein>
<evidence type="ECO:0000313" key="1">
    <source>
        <dbReference type="EMBL" id="AAL01693.1"/>
    </source>
</evidence>
<accession>Q91BK9</accession>
<dbReference type="EMBL" id="AF325155">
    <property type="protein sequence ID" value="AAL01693.1"/>
    <property type="molecule type" value="Genomic_DNA"/>
</dbReference>
<name>Q91BK9_NPVST</name>
<evidence type="ECO:0000313" key="2">
    <source>
        <dbReference type="Proteomes" id="UP000202667"/>
    </source>
</evidence>
<sequence length="94" mass="11044">MVLLITTSTGAASKSTEVFEDIYNKICFVRKLHLITYTHTPIKYKLIKYKLTFDNPQNSNLYTWHTRRASQTEFETESVVCQITNMFGLLYRAR</sequence>
<proteinExistence type="predicted"/>
<reference evidence="1 2" key="1">
    <citation type="journal article" date="2001" name="Virology">
        <title>Sequence analysis of the Spodoptera litura multicapsid nucleopolyhedrovirus genome.</title>
        <authorList>
            <person name="Pang Y."/>
            <person name="Yu J."/>
            <person name="Wang L."/>
            <person name="Hu X."/>
            <person name="Bao W."/>
            <person name="Li G."/>
            <person name="Chen C."/>
            <person name="Han H."/>
            <person name="Hu S."/>
            <person name="Yang H."/>
        </authorList>
    </citation>
    <scope>NUCLEOTIDE SEQUENCE [LARGE SCALE GENOMIC DNA]</scope>
    <source>
        <strain evidence="1 2">G2</strain>
    </source>
</reference>
<organism evidence="1 2">
    <name type="scientific">Spodoptera litura multicapsid nucleopolyhedrovirus</name>
    <name type="common">SpltMNPV</name>
    <dbReference type="NCBI Taxonomy" id="46242"/>
    <lineage>
        <taxon>Viruses</taxon>
        <taxon>Viruses incertae sedis</taxon>
        <taxon>Naldaviricetes</taxon>
        <taxon>Lefavirales</taxon>
        <taxon>Baculoviridae</taxon>
        <taxon>Alphabaculovirus</taxon>
        <taxon>Alphabaculovirus spliturae</taxon>
    </lineage>
</organism>
<dbReference type="Proteomes" id="UP000202667">
    <property type="component" value="Segment"/>
</dbReference>
<keyword evidence="2" id="KW-1185">Reference proteome</keyword>
<dbReference type="RefSeq" id="NP_258274.1">
    <property type="nucleotide sequence ID" value="NC_003102.1"/>
</dbReference>
<organismHost>
    <name type="scientific">Lepidoptera</name>
    <name type="common">moths &amp; butterflies</name>
    <dbReference type="NCBI Taxonomy" id="7088"/>
</organismHost>
<dbReference type="KEGG" id="vg:922236"/>
<dbReference type="GeneID" id="922236"/>